<feature type="binding site" evidence="15">
    <location>
        <position position="589"/>
    </location>
    <ligand>
        <name>Ca(2+)</name>
        <dbReference type="ChEBI" id="CHEBI:29108"/>
    </ligand>
</feature>
<dbReference type="GO" id="GO:0046872">
    <property type="term" value="F:metal ion binding"/>
    <property type="evidence" value="ECO:0007669"/>
    <property type="project" value="UniProtKB-UniRule"/>
</dbReference>
<protein>
    <recommendedName>
        <fullName evidence="4">tripeptidyl-peptidase II</fullName>
        <ecNumber evidence="4">3.4.14.10</ecNumber>
    </recommendedName>
</protein>
<keyword evidence="8 16" id="KW-0732">Signal</keyword>
<comment type="function">
    <text evidence="2">Secreted tripeptidyl-peptidase which degrades proteins at acidic pHs and is involved in virulence.</text>
</comment>
<dbReference type="GO" id="GO:0008240">
    <property type="term" value="F:tripeptidyl-peptidase activity"/>
    <property type="evidence" value="ECO:0007669"/>
    <property type="project" value="UniProtKB-EC"/>
</dbReference>
<keyword evidence="14" id="KW-0325">Glycoprotein</keyword>
<dbReference type="InterPro" id="IPR050819">
    <property type="entry name" value="Tripeptidyl-peptidase_I"/>
</dbReference>
<dbReference type="AlphaFoldDB" id="A0A364MVK5"/>
<evidence type="ECO:0000256" key="13">
    <source>
        <dbReference type="ARBA" id="ARBA00023145"/>
    </source>
</evidence>
<evidence type="ECO:0000313" key="18">
    <source>
        <dbReference type="EMBL" id="RAR04876.1"/>
    </source>
</evidence>
<dbReference type="Gene3D" id="3.40.50.200">
    <property type="entry name" value="Peptidase S8/S53 domain"/>
    <property type="match status" value="1"/>
</dbReference>
<dbReference type="PANTHER" id="PTHR14218">
    <property type="entry name" value="PROTEASE S8 TRIPEPTIDYL PEPTIDASE I CLN2"/>
    <property type="match status" value="1"/>
</dbReference>
<keyword evidence="7 15" id="KW-0479">Metal-binding</keyword>
<evidence type="ECO:0000256" key="12">
    <source>
        <dbReference type="ARBA" id="ARBA00023026"/>
    </source>
</evidence>
<feature type="binding site" evidence="15">
    <location>
        <position position="609"/>
    </location>
    <ligand>
        <name>Ca(2+)</name>
        <dbReference type="ChEBI" id="CHEBI:29108"/>
    </ligand>
</feature>
<reference evidence="19" key="1">
    <citation type="submission" date="2018-05" db="EMBL/GenBank/DDBJ databases">
        <title>Draft genome sequence of Stemphylium lycopersici strain CIDEFI 213.</title>
        <authorList>
            <person name="Medina R."/>
            <person name="Franco M.E.E."/>
            <person name="Lucentini C.G."/>
            <person name="Saparrat M.C.N."/>
            <person name="Balatti P.A."/>
        </authorList>
    </citation>
    <scope>NUCLEOTIDE SEQUENCE [LARGE SCALE GENOMIC DNA]</scope>
    <source>
        <strain evidence="19">CIDEFI 213</strain>
    </source>
</reference>
<dbReference type="InterPro" id="IPR030400">
    <property type="entry name" value="Sedolisin_dom"/>
</dbReference>
<comment type="cofactor">
    <cofactor evidence="15">
        <name>Ca(2+)</name>
        <dbReference type="ChEBI" id="CHEBI:29108"/>
    </cofactor>
    <text evidence="15">Binds 1 Ca(2+) ion per subunit.</text>
</comment>
<gene>
    <name evidence="18" type="ORF">DDE83_007651</name>
</gene>
<dbReference type="InterPro" id="IPR015366">
    <property type="entry name" value="S53_propep"/>
</dbReference>
<dbReference type="GO" id="GO:0005576">
    <property type="term" value="C:extracellular region"/>
    <property type="evidence" value="ECO:0007669"/>
    <property type="project" value="UniProtKB-SubCell"/>
</dbReference>
<keyword evidence="11 15" id="KW-0106">Calcium</keyword>
<dbReference type="FunFam" id="3.40.50.200:FF:000015">
    <property type="entry name" value="Tripeptidyl peptidase A"/>
    <property type="match status" value="1"/>
</dbReference>
<feature type="chain" id="PRO_5017001328" description="tripeptidyl-peptidase II" evidence="16">
    <location>
        <begin position="18"/>
        <end position="783"/>
    </location>
</feature>
<dbReference type="GO" id="GO:0006508">
    <property type="term" value="P:proteolysis"/>
    <property type="evidence" value="ECO:0007669"/>
    <property type="project" value="UniProtKB-KW"/>
</dbReference>
<organism evidence="18 19">
    <name type="scientific">Stemphylium lycopersici</name>
    <name type="common">Tomato gray leaf spot disease fungus</name>
    <name type="synonym">Thyrospora lycopersici</name>
    <dbReference type="NCBI Taxonomy" id="183478"/>
    <lineage>
        <taxon>Eukaryota</taxon>
        <taxon>Fungi</taxon>
        <taxon>Dikarya</taxon>
        <taxon>Ascomycota</taxon>
        <taxon>Pezizomycotina</taxon>
        <taxon>Dothideomycetes</taxon>
        <taxon>Pleosporomycetidae</taxon>
        <taxon>Pleosporales</taxon>
        <taxon>Pleosporineae</taxon>
        <taxon>Pleosporaceae</taxon>
        <taxon>Stemphylium</taxon>
    </lineage>
</organism>
<dbReference type="Pfam" id="PF09286">
    <property type="entry name" value="Pro-kuma_activ"/>
    <property type="match status" value="1"/>
</dbReference>
<evidence type="ECO:0000256" key="16">
    <source>
        <dbReference type="SAM" id="SignalP"/>
    </source>
</evidence>
<sequence length="783" mass="84893">MHFPALLLLGLGGLVHSAPSATHIVHEKRDALPVAWTKHSRAQKDVIVPVRVGLKQRNLEHSDRFLEDISDPDSPNFGKHWTAERVANTFAPHPEASETTLDWLHASGINKKRIKHSVGRNWVEFSATVAELEELLKTEYHTYKHKESGGYRIACDEYGIPQHVREHVDFIMPTIQLDGLRPVSQSQVAVSTTATNSSLTDLSQCGSLVTINCLRALYNFPIGRYNHTGNQLGIAEWADYLYLPDLKDFFARFTSPKIPLDVVPEFISIDGGKRANLTVAKAEEVVESALDVQTAYSMIWPQQIRLYQVGDSVNMDSVGTFNIFLDALDGSYCTYQGGDQPYVDPAYPDPNEGGYTGPLQCGGAPISNVLSVSYGQIEGALPRFYQERQCREWMKLALQGVSVIFASGDSGVANRYNAGYNNSCLNSEYGYVDTDGTRFSPSFPANCPYITSVGATTLTNGSIAGGERAVARPNGATSYYSGGGFSSIFPRPSWQSSAVSKYLGKYAPGYGESVFNSSGRAYPDVSAVGLSLPVVYLNKTEGVGGTSASAPIFASIINLLNEERLEAGKGPIGFLNPIIYKHAEMFNDVTIGSNPGCGTEGFPASPGWDPVTGHGTPRKSPDVASSLVLLFLQAVRHVGPPSTASSSSAAGVDRCCTCVTKLIWGQPEAQLQGADHFGGRCQDLRKGQKSVNESLGGQRRMENPAKPSIALSTLKIGALSERRVKKKSDLVWYEPAKLFLRSWGAAGTYHQPATDTTQCKPQPPLATTHVFLSTGYQPPFPDS</sequence>
<keyword evidence="9 15" id="KW-0378">Hydrolase</keyword>
<dbReference type="STRING" id="183478.A0A364MVK5"/>
<evidence type="ECO:0000256" key="1">
    <source>
        <dbReference type="ARBA" id="ARBA00001910"/>
    </source>
</evidence>
<keyword evidence="13" id="KW-0865">Zymogen</keyword>
<dbReference type="PROSITE" id="PS51695">
    <property type="entry name" value="SEDOLISIN"/>
    <property type="match status" value="1"/>
</dbReference>
<dbReference type="SMART" id="SM00944">
    <property type="entry name" value="Pro-kuma_activ"/>
    <property type="match status" value="1"/>
</dbReference>
<feature type="signal peptide" evidence="16">
    <location>
        <begin position="1"/>
        <end position="17"/>
    </location>
</feature>
<keyword evidence="19" id="KW-1185">Reference proteome</keyword>
<evidence type="ECO:0000256" key="9">
    <source>
        <dbReference type="ARBA" id="ARBA00022801"/>
    </source>
</evidence>
<dbReference type="InterPro" id="IPR036852">
    <property type="entry name" value="Peptidase_S8/S53_dom_sf"/>
</dbReference>
<dbReference type="Proteomes" id="UP000249619">
    <property type="component" value="Unassembled WGS sequence"/>
</dbReference>
<dbReference type="GO" id="GO:0004252">
    <property type="term" value="F:serine-type endopeptidase activity"/>
    <property type="evidence" value="ECO:0007669"/>
    <property type="project" value="UniProtKB-UniRule"/>
</dbReference>
<evidence type="ECO:0000256" key="15">
    <source>
        <dbReference type="PROSITE-ProRule" id="PRU01032"/>
    </source>
</evidence>
<evidence type="ECO:0000256" key="7">
    <source>
        <dbReference type="ARBA" id="ARBA00022723"/>
    </source>
</evidence>
<evidence type="ECO:0000256" key="2">
    <source>
        <dbReference type="ARBA" id="ARBA00002451"/>
    </source>
</evidence>
<dbReference type="PANTHER" id="PTHR14218:SF19">
    <property type="entry name" value="SERINE PROTEASE AORO, PUTATIVE (AFU_ORTHOLOGUE AFUA_6G10250)-RELATED"/>
    <property type="match status" value="1"/>
</dbReference>
<evidence type="ECO:0000256" key="14">
    <source>
        <dbReference type="ARBA" id="ARBA00023180"/>
    </source>
</evidence>
<evidence type="ECO:0000256" key="10">
    <source>
        <dbReference type="ARBA" id="ARBA00022825"/>
    </source>
</evidence>
<dbReference type="CDD" id="cd04056">
    <property type="entry name" value="Peptidases_S53"/>
    <property type="match status" value="1"/>
</dbReference>
<evidence type="ECO:0000256" key="4">
    <source>
        <dbReference type="ARBA" id="ARBA00012462"/>
    </source>
</evidence>
<keyword evidence="12" id="KW-0843">Virulence</keyword>
<comment type="catalytic activity">
    <reaction evidence="1">
        <text>Release of an N-terminal tripeptide from a polypeptide.</text>
        <dbReference type="EC" id="3.4.14.10"/>
    </reaction>
</comment>
<proteinExistence type="predicted"/>
<feature type="binding site" evidence="15">
    <location>
        <position position="607"/>
    </location>
    <ligand>
        <name>Ca(2+)</name>
        <dbReference type="ChEBI" id="CHEBI:29108"/>
    </ligand>
</feature>
<keyword evidence="5" id="KW-0964">Secreted</keyword>
<dbReference type="SUPFAM" id="SSF54897">
    <property type="entry name" value="Protease propeptides/inhibitors"/>
    <property type="match status" value="1"/>
</dbReference>
<feature type="active site" description="Charge relay system" evidence="15">
    <location>
        <position position="287"/>
    </location>
</feature>
<accession>A0A364MVK5</accession>
<feature type="domain" description="Peptidase S53" evidence="17">
    <location>
        <begin position="208"/>
        <end position="629"/>
    </location>
</feature>
<keyword evidence="10 15" id="KW-0720">Serine protease</keyword>
<feature type="active site" description="Charge relay system" evidence="15">
    <location>
        <position position="547"/>
    </location>
</feature>
<dbReference type="OrthoDB" id="409122at2759"/>
<dbReference type="EMBL" id="QGDH01000145">
    <property type="protein sequence ID" value="RAR04876.1"/>
    <property type="molecule type" value="Genomic_DNA"/>
</dbReference>
<dbReference type="SUPFAM" id="SSF52743">
    <property type="entry name" value="Subtilisin-like"/>
    <property type="match status" value="1"/>
</dbReference>
<comment type="caution">
    <text evidence="18">The sequence shown here is derived from an EMBL/GenBank/DDBJ whole genome shotgun (WGS) entry which is preliminary data.</text>
</comment>
<evidence type="ECO:0000256" key="6">
    <source>
        <dbReference type="ARBA" id="ARBA00022670"/>
    </source>
</evidence>
<keyword evidence="6 15" id="KW-0645">Protease</keyword>
<dbReference type="CDD" id="cd11377">
    <property type="entry name" value="Pro-peptidase_S53"/>
    <property type="match status" value="1"/>
</dbReference>
<evidence type="ECO:0000313" key="19">
    <source>
        <dbReference type="Proteomes" id="UP000249619"/>
    </source>
</evidence>
<comment type="subcellular location">
    <subcellularLocation>
        <location evidence="3">Secreted</location>
        <location evidence="3">Extracellular space</location>
    </subcellularLocation>
</comment>
<name>A0A364MVK5_STELY</name>
<evidence type="ECO:0000256" key="5">
    <source>
        <dbReference type="ARBA" id="ARBA00022525"/>
    </source>
</evidence>
<feature type="binding site" evidence="15">
    <location>
        <position position="588"/>
    </location>
    <ligand>
        <name>Ca(2+)</name>
        <dbReference type="ChEBI" id="CHEBI:29108"/>
    </ligand>
</feature>
<feature type="active site" description="Charge relay system" evidence="15">
    <location>
        <position position="291"/>
    </location>
</feature>
<evidence type="ECO:0000256" key="8">
    <source>
        <dbReference type="ARBA" id="ARBA00022729"/>
    </source>
</evidence>
<evidence type="ECO:0000256" key="11">
    <source>
        <dbReference type="ARBA" id="ARBA00022837"/>
    </source>
</evidence>
<dbReference type="EC" id="3.4.14.10" evidence="4"/>
<evidence type="ECO:0000259" key="17">
    <source>
        <dbReference type="PROSITE" id="PS51695"/>
    </source>
</evidence>
<evidence type="ECO:0000256" key="3">
    <source>
        <dbReference type="ARBA" id="ARBA00004239"/>
    </source>
</evidence>